<evidence type="ECO:0000313" key="4">
    <source>
        <dbReference type="Proteomes" id="UP000183015"/>
    </source>
</evidence>
<dbReference type="AlphaFoldDB" id="A0A1H7HBE6"/>
<dbReference type="InterPro" id="IPR002645">
    <property type="entry name" value="STAS_dom"/>
</dbReference>
<dbReference type="OrthoDB" id="3855492at2"/>
<dbReference type="PANTHER" id="PTHR33495:SF2">
    <property type="entry name" value="ANTI-SIGMA FACTOR ANTAGONIST TM_1081-RELATED"/>
    <property type="match status" value="1"/>
</dbReference>
<dbReference type="PANTHER" id="PTHR33495">
    <property type="entry name" value="ANTI-SIGMA FACTOR ANTAGONIST TM_1081-RELATED-RELATED"/>
    <property type="match status" value="1"/>
</dbReference>
<dbReference type="RefSeq" id="WP_082015063.1">
    <property type="nucleotide sequence ID" value="NZ_BBPN01000014.1"/>
</dbReference>
<sequence>MNRSELTRLAAFLRARLGAPTFAEPVGREGLLRPSDNGHAATGRVNPRLDTVERALLGVDAYLQMAEEHPELPSLLVEEQRVLALWQDLQDIASEWADHPDHPFPPPRSAGPVSLAGQRRPKDVLPCGSSAPSATCHRELRADGVLVYTMGGDLDMSAADALTFDSPLDAVRAVVVDLASVTFFDSTGLNALLHLRAAALKHALTVHLAAVPAQTARVLDITDVTALFPTHPSREAALAAIGTPD</sequence>
<dbReference type="Proteomes" id="UP000183015">
    <property type="component" value="Unassembled WGS sequence"/>
</dbReference>
<dbReference type="eggNOG" id="COG1366">
    <property type="taxonomic scope" value="Bacteria"/>
</dbReference>
<dbReference type="InterPro" id="IPR036513">
    <property type="entry name" value="STAS_dom_sf"/>
</dbReference>
<dbReference type="EMBL" id="FOAZ01000002">
    <property type="protein sequence ID" value="SEK47528.1"/>
    <property type="molecule type" value="Genomic_DNA"/>
</dbReference>
<dbReference type="SUPFAM" id="SSF52091">
    <property type="entry name" value="SpoIIaa-like"/>
    <property type="match status" value="1"/>
</dbReference>
<organism evidence="3 4">
    <name type="scientific">Streptacidiphilus jiangxiensis</name>
    <dbReference type="NCBI Taxonomy" id="235985"/>
    <lineage>
        <taxon>Bacteria</taxon>
        <taxon>Bacillati</taxon>
        <taxon>Actinomycetota</taxon>
        <taxon>Actinomycetes</taxon>
        <taxon>Kitasatosporales</taxon>
        <taxon>Streptomycetaceae</taxon>
        <taxon>Streptacidiphilus</taxon>
    </lineage>
</organism>
<dbReference type="CDD" id="cd07043">
    <property type="entry name" value="STAS_anti-anti-sigma_factors"/>
    <property type="match status" value="1"/>
</dbReference>
<dbReference type="PROSITE" id="PS50801">
    <property type="entry name" value="STAS"/>
    <property type="match status" value="1"/>
</dbReference>
<evidence type="ECO:0000256" key="1">
    <source>
        <dbReference type="SAM" id="MobiDB-lite"/>
    </source>
</evidence>
<proteinExistence type="predicted"/>
<name>A0A1H7HBE6_STRJI</name>
<reference evidence="4" key="1">
    <citation type="submission" date="2016-10" db="EMBL/GenBank/DDBJ databases">
        <authorList>
            <person name="Varghese N."/>
        </authorList>
    </citation>
    <scope>NUCLEOTIDE SEQUENCE [LARGE SCALE GENOMIC DNA]</scope>
    <source>
        <strain evidence="4">DSM 45096 / BCRC 16803 / CGMCC 4.1857 / CIP 109030 / JCM 12277 / KCTC 19219 / NBRC 100920 / 33214</strain>
    </source>
</reference>
<protein>
    <submittedName>
        <fullName evidence="3">Anti-anti-sigma factor</fullName>
    </submittedName>
</protein>
<dbReference type="STRING" id="235985.SAMN05414137_102144"/>
<dbReference type="Pfam" id="PF01740">
    <property type="entry name" value="STAS"/>
    <property type="match status" value="1"/>
</dbReference>
<feature type="domain" description="STAS" evidence="2">
    <location>
        <begin position="143"/>
        <end position="241"/>
    </location>
</feature>
<accession>A0A1H7HBE6</accession>
<gene>
    <name evidence="3" type="ORF">SAMN05414137_102144</name>
</gene>
<dbReference type="GO" id="GO:0043856">
    <property type="term" value="F:anti-sigma factor antagonist activity"/>
    <property type="evidence" value="ECO:0007669"/>
    <property type="project" value="TreeGrafter"/>
</dbReference>
<feature type="region of interest" description="Disordered" evidence="1">
    <location>
        <begin position="96"/>
        <end position="121"/>
    </location>
</feature>
<evidence type="ECO:0000259" key="2">
    <source>
        <dbReference type="PROSITE" id="PS50801"/>
    </source>
</evidence>
<evidence type="ECO:0000313" key="3">
    <source>
        <dbReference type="EMBL" id="SEK47528.1"/>
    </source>
</evidence>
<keyword evidence="4" id="KW-1185">Reference proteome</keyword>
<dbReference type="Gene3D" id="3.30.750.24">
    <property type="entry name" value="STAS domain"/>
    <property type="match status" value="1"/>
</dbReference>